<feature type="compositionally biased region" description="Low complexity" evidence="1">
    <location>
        <begin position="30"/>
        <end position="47"/>
    </location>
</feature>
<dbReference type="PANTHER" id="PTHR35711:SF1">
    <property type="entry name" value="ECTODERMAL, ISOFORM F"/>
    <property type="match status" value="1"/>
</dbReference>
<feature type="region of interest" description="Disordered" evidence="1">
    <location>
        <begin position="117"/>
        <end position="337"/>
    </location>
</feature>
<feature type="compositionally biased region" description="Acidic residues" evidence="1">
    <location>
        <begin position="314"/>
        <end position="336"/>
    </location>
</feature>
<dbReference type="PANTHER" id="PTHR35711">
    <property type="entry name" value="EXPRESSED PROTEIN"/>
    <property type="match status" value="1"/>
</dbReference>
<dbReference type="AlphaFoldDB" id="A0A2S6C245"/>
<comment type="caution">
    <text evidence="2">The sequence shown here is derived from an EMBL/GenBank/DDBJ whole genome shotgun (WGS) entry which is preliminary data.</text>
</comment>
<organism evidence="2 3">
    <name type="scientific">Cercospora berteroae</name>
    <dbReference type="NCBI Taxonomy" id="357750"/>
    <lineage>
        <taxon>Eukaryota</taxon>
        <taxon>Fungi</taxon>
        <taxon>Dikarya</taxon>
        <taxon>Ascomycota</taxon>
        <taxon>Pezizomycotina</taxon>
        <taxon>Dothideomycetes</taxon>
        <taxon>Dothideomycetidae</taxon>
        <taxon>Mycosphaerellales</taxon>
        <taxon>Mycosphaerellaceae</taxon>
        <taxon>Cercospora</taxon>
    </lineage>
</organism>
<reference evidence="3" key="1">
    <citation type="journal article" date="2017" name="bioRxiv">
        <title>Conservation of a gene cluster reveals novel cercosporin biosynthetic mechanisms and extends production to the genus Colletotrichum.</title>
        <authorList>
            <person name="de Jonge R."/>
            <person name="Ebert M.K."/>
            <person name="Huitt-Roehl C.R."/>
            <person name="Pal P."/>
            <person name="Suttle J.C."/>
            <person name="Spanner R.E."/>
            <person name="Neubauer J.D."/>
            <person name="Jurick W.M.II."/>
            <person name="Stott K.A."/>
            <person name="Secor G.A."/>
            <person name="Thomma B.P.H.J."/>
            <person name="Van de Peer Y."/>
            <person name="Townsend C.A."/>
            <person name="Bolton M.D."/>
        </authorList>
    </citation>
    <scope>NUCLEOTIDE SEQUENCE [LARGE SCALE GENOMIC DNA]</scope>
    <source>
        <strain evidence="3">CBS538.71</strain>
    </source>
</reference>
<proteinExistence type="predicted"/>
<evidence type="ECO:0000313" key="3">
    <source>
        <dbReference type="Proteomes" id="UP000237631"/>
    </source>
</evidence>
<evidence type="ECO:0000256" key="1">
    <source>
        <dbReference type="SAM" id="MobiDB-lite"/>
    </source>
</evidence>
<feature type="compositionally biased region" description="Basic residues" evidence="1">
    <location>
        <begin position="50"/>
        <end position="59"/>
    </location>
</feature>
<feature type="compositionally biased region" description="Basic and acidic residues" evidence="1">
    <location>
        <begin position="118"/>
        <end position="128"/>
    </location>
</feature>
<dbReference type="OrthoDB" id="3650004at2759"/>
<name>A0A2S6C245_9PEZI</name>
<sequence length="408" mass="46733">MPYPMQYLRRTKNQVEMDNDFKTGSKKPSDSQASPSKSNSSSLNGDSAPRKKLQKKNKIPRYLNESYEEAEDEQTPLLPLAKRAEIRCLLSCSKRDYEKPGEDYYAWVPRVRTVSTKNEVKQEQDHGVRQATGSYTIRTGRTFEATSPRRWTIRRVYDTEEDDEGEKKLADDEEEEHDDELKEEDEQEGDDSDDHGKDDADEDQIDTQQQPFWHVSESLSARETGPRPRRNSFDASAEEGRILLSTHEGGDVQDFDTTEDNQEDSSASPTNTDLLPRIDSKRKCQPKKKFPRLAANVGCTIRSSHPRPLTPVQEVEEPESEEDDVSDYGTAEDGESAEICTVERLEVRVVRMSMEAKDEMRKLRGQSGGVRIVQEERDAEAEGGEEDEWRSESIWERIGRRRAMEGRS</sequence>
<dbReference type="Proteomes" id="UP000237631">
    <property type="component" value="Unassembled WGS sequence"/>
</dbReference>
<feature type="region of interest" description="Disordered" evidence="1">
    <location>
        <begin position="1"/>
        <end position="74"/>
    </location>
</feature>
<feature type="compositionally biased region" description="Basic and acidic residues" evidence="1">
    <location>
        <begin position="13"/>
        <end position="29"/>
    </location>
</feature>
<gene>
    <name evidence="2" type="ORF">CBER1_04567</name>
</gene>
<keyword evidence="3" id="KW-1185">Reference proteome</keyword>
<feature type="compositionally biased region" description="Acidic residues" evidence="1">
    <location>
        <begin position="251"/>
        <end position="263"/>
    </location>
</feature>
<feature type="compositionally biased region" description="Acidic residues" evidence="1">
    <location>
        <begin position="171"/>
        <end position="205"/>
    </location>
</feature>
<dbReference type="EMBL" id="PNEN01000576">
    <property type="protein sequence ID" value="PPJ53790.1"/>
    <property type="molecule type" value="Genomic_DNA"/>
</dbReference>
<protein>
    <submittedName>
        <fullName evidence="2">Uncharacterized protein</fullName>
    </submittedName>
</protein>
<feature type="compositionally biased region" description="Polar residues" evidence="1">
    <location>
        <begin position="264"/>
        <end position="273"/>
    </location>
</feature>
<evidence type="ECO:0000313" key="2">
    <source>
        <dbReference type="EMBL" id="PPJ53790.1"/>
    </source>
</evidence>
<accession>A0A2S6C245</accession>
<feature type="compositionally biased region" description="Polar residues" evidence="1">
    <location>
        <begin position="206"/>
        <end position="221"/>
    </location>
</feature>